<dbReference type="OrthoDB" id="272985at2759"/>
<dbReference type="EMBL" id="BGZK01000586">
    <property type="protein sequence ID" value="GBP51670.1"/>
    <property type="molecule type" value="Genomic_DNA"/>
</dbReference>
<sequence>MAPRKSQEVLSSTLQNLHDDTNVMVEWLRERIILATKNDIVNGINNIIQEMAPKEEEIYMSTETMTDEQESINLPTEF</sequence>
<dbReference type="AlphaFoldDB" id="A0A4C1WLF4"/>
<reference evidence="1 2" key="1">
    <citation type="journal article" date="2019" name="Commun. Biol.">
        <title>The bagworm genome reveals a unique fibroin gene that provides high tensile strength.</title>
        <authorList>
            <person name="Kono N."/>
            <person name="Nakamura H."/>
            <person name="Ohtoshi R."/>
            <person name="Tomita M."/>
            <person name="Numata K."/>
            <person name="Arakawa K."/>
        </authorList>
    </citation>
    <scope>NUCLEOTIDE SEQUENCE [LARGE SCALE GENOMIC DNA]</scope>
</reference>
<organism evidence="1 2">
    <name type="scientific">Eumeta variegata</name>
    <name type="common">Bagworm moth</name>
    <name type="synonym">Eumeta japonica</name>
    <dbReference type="NCBI Taxonomy" id="151549"/>
    <lineage>
        <taxon>Eukaryota</taxon>
        <taxon>Metazoa</taxon>
        <taxon>Ecdysozoa</taxon>
        <taxon>Arthropoda</taxon>
        <taxon>Hexapoda</taxon>
        <taxon>Insecta</taxon>
        <taxon>Pterygota</taxon>
        <taxon>Neoptera</taxon>
        <taxon>Endopterygota</taxon>
        <taxon>Lepidoptera</taxon>
        <taxon>Glossata</taxon>
        <taxon>Ditrysia</taxon>
        <taxon>Tineoidea</taxon>
        <taxon>Psychidae</taxon>
        <taxon>Oiketicinae</taxon>
        <taxon>Eumeta</taxon>
    </lineage>
</organism>
<evidence type="ECO:0000313" key="1">
    <source>
        <dbReference type="EMBL" id="GBP51670.1"/>
    </source>
</evidence>
<accession>A0A4C1WLF4</accession>
<name>A0A4C1WLF4_EUMVA</name>
<proteinExistence type="predicted"/>
<keyword evidence="2" id="KW-1185">Reference proteome</keyword>
<dbReference type="Proteomes" id="UP000299102">
    <property type="component" value="Unassembled WGS sequence"/>
</dbReference>
<gene>
    <name evidence="1" type="ORF">EVAR_48293_1</name>
</gene>
<comment type="caution">
    <text evidence="1">The sequence shown here is derived from an EMBL/GenBank/DDBJ whole genome shotgun (WGS) entry which is preliminary data.</text>
</comment>
<evidence type="ECO:0000313" key="2">
    <source>
        <dbReference type="Proteomes" id="UP000299102"/>
    </source>
</evidence>
<protein>
    <submittedName>
        <fullName evidence="1">Uncharacterized protein</fullName>
    </submittedName>
</protein>